<evidence type="ECO:0000313" key="2">
    <source>
        <dbReference type="EMBL" id="QJQ33600.1"/>
    </source>
</evidence>
<reference evidence="2 3" key="1">
    <citation type="submission" date="2020-01" db="EMBL/GenBank/DDBJ databases">
        <title>Sphingomonas sp. strain CSW-10.</title>
        <authorList>
            <person name="Chen W.-M."/>
        </authorList>
    </citation>
    <scope>NUCLEOTIDE SEQUENCE [LARGE SCALE GENOMIC DNA]</scope>
    <source>
        <strain evidence="2 3">CSW-10</strain>
    </source>
</reference>
<sequence>MMTHIADRRTIVLGSLSLAGISLVTARAGRASQVATGQGQASTGLTSELVLADGRPVTIWSWLPTHRRPRATILFSHGAASAPWKYEHLIQHWVAAGYMVHAPLHVDSTDHPERDRFSPAASWPARIADMRALAEHHGRERYVAAGHSYGGLMALALGGAAPTVPPGIATPLRDPRVQAVVAFSPPAPIPGFVDAAAFAPLAVPALIQTGTDDMPPGTSDWRGHLVAWEAPAAGGNRYALVLDGVDHYFKGAICRPELPGPPQLAELAQAAAISIELIEGFARNRRRARRALDARMSASGPVQLLRR</sequence>
<feature type="domain" description="Serine aminopeptidase S33" evidence="1">
    <location>
        <begin position="68"/>
        <end position="163"/>
    </location>
</feature>
<dbReference type="InterPro" id="IPR022742">
    <property type="entry name" value="Hydrolase_4"/>
</dbReference>
<dbReference type="GO" id="GO:0016787">
    <property type="term" value="F:hydrolase activity"/>
    <property type="evidence" value="ECO:0007669"/>
    <property type="project" value="UniProtKB-KW"/>
</dbReference>
<dbReference type="KEGG" id="slan:GV829_05915"/>
<dbReference type="Pfam" id="PF12146">
    <property type="entry name" value="Hydrolase_4"/>
    <property type="match status" value="1"/>
</dbReference>
<evidence type="ECO:0000313" key="3">
    <source>
        <dbReference type="Proteomes" id="UP000503018"/>
    </source>
</evidence>
<protein>
    <submittedName>
        <fullName evidence="2">Alpha/beta fold hydrolase</fullName>
    </submittedName>
</protein>
<evidence type="ECO:0000259" key="1">
    <source>
        <dbReference type="Pfam" id="PF12146"/>
    </source>
</evidence>
<dbReference type="EMBL" id="CP053015">
    <property type="protein sequence ID" value="QJQ33600.1"/>
    <property type="molecule type" value="Genomic_DNA"/>
</dbReference>
<dbReference type="InterPro" id="IPR029058">
    <property type="entry name" value="AB_hydrolase_fold"/>
</dbReference>
<dbReference type="AlphaFoldDB" id="A0A6M4AZ09"/>
<keyword evidence="2" id="KW-0378">Hydrolase</keyword>
<keyword evidence="3" id="KW-1185">Reference proteome</keyword>
<accession>A0A6M4AZ09</accession>
<name>A0A6M4AZ09_9SPHN</name>
<dbReference type="Proteomes" id="UP000503018">
    <property type="component" value="Chromosome"/>
</dbReference>
<organism evidence="2 3">
    <name type="scientific">Sphingomonas lacunae</name>
    <dbReference type="NCBI Taxonomy" id="2698828"/>
    <lineage>
        <taxon>Bacteria</taxon>
        <taxon>Pseudomonadati</taxon>
        <taxon>Pseudomonadota</taxon>
        <taxon>Alphaproteobacteria</taxon>
        <taxon>Sphingomonadales</taxon>
        <taxon>Sphingomonadaceae</taxon>
        <taxon>Sphingomonas</taxon>
    </lineage>
</organism>
<gene>
    <name evidence="2" type="ORF">GV829_05915</name>
</gene>
<dbReference type="Gene3D" id="3.40.50.1820">
    <property type="entry name" value="alpha/beta hydrolase"/>
    <property type="match status" value="1"/>
</dbReference>
<proteinExistence type="predicted"/>
<dbReference type="SUPFAM" id="SSF53474">
    <property type="entry name" value="alpha/beta-Hydrolases"/>
    <property type="match status" value="1"/>
</dbReference>